<evidence type="ECO:0000256" key="2">
    <source>
        <dbReference type="ARBA" id="ARBA00023125"/>
    </source>
</evidence>
<dbReference type="AlphaFoldDB" id="A0A5C7FVX1"/>
<dbReference type="PROSITE" id="PS50995">
    <property type="entry name" value="HTH_MARR_2"/>
    <property type="match status" value="1"/>
</dbReference>
<dbReference type="PANTHER" id="PTHR42756">
    <property type="entry name" value="TRANSCRIPTIONAL REGULATOR, MARR"/>
    <property type="match status" value="1"/>
</dbReference>
<dbReference type="InterPro" id="IPR000835">
    <property type="entry name" value="HTH_MarR-typ"/>
</dbReference>
<organism evidence="5 6">
    <name type="scientific">Neolewinella aurantiaca</name>
    <dbReference type="NCBI Taxonomy" id="2602767"/>
    <lineage>
        <taxon>Bacteria</taxon>
        <taxon>Pseudomonadati</taxon>
        <taxon>Bacteroidota</taxon>
        <taxon>Saprospiria</taxon>
        <taxon>Saprospirales</taxon>
        <taxon>Lewinellaceae</taxon>
        <taxon>Neolewinella</taxon>
    </lineage>
</organism>
<dbReference type="InterPro" id="IPR036390">
    <property type="entry name" value="WH_DNA-bd_sf"/>
</dbReference>
<dbReference type="PANTHER" id="PTHR42756:SF1">
    <property type="entry name" value="TRANSCRIPTIONAL REPRESSOR OF EMRAB OPERON"/>
    <property type="match status" value="1"/>
</dbReference>
<keyword evidence="6" id="KW-1185">Reference proteome</keyword>
<accession>A0A5C7FVX1</accession>
<dbReference type="Pfam" id="PF01047">
    <property type="entry name" value="MarR"/>
    <property type="match status" value="1"/>
</dbReference>
<gene>
    <name evidence="5" type="ORF">FUA23_05340</name>
</gene>
<dbReference type="SMART" id="SM00347">
    <property type="entry name" value="HTH_MARR"/>
    <property type="match status" value="1"/>
</dbReference>
<dbReference type="OrthoDB" id="996843at2"/>
<evidence type="ECO:0000256" key="3">
    <source>
        <dbReference type="ARBA" id="ARBA00023163"/>
    </source>
</evidence>
<dbReference type="SUPFAM" id="SSF46785">
    <property type="entry name" value="Winged helix' DNA-binding domain"/>
    <property type="match status" value="1"/>
</dbReference>
<reference evidence="5 6" key="1">
    <citation type="submission" date="2019-08" db="EMBL/GenBank/DDBJ databases">
        <title>Lewinella sp. strain SSH13 Genome sequencing and assembly.</title>
        <authorList>
            <person name="Kim I."/>
        </authorList>
    </citation>
    <scope>NUCLEOTIDE SEQUENCE [LARGE SCALE GENOMIC DNA]</scope>
    <source>
        <strain evidence="5 6">SSH13</strain>
    </source>
</reference>
<keyword evidence="2" id="KW-0238">DNA-binding</keyword>
<dbReference type="GO" id="GO:0003677">
    <property type="term" value="F:DNA binding"/>
    <property type="evidence" value="ECO:0007669"/>
    <property type="project" value="UniProtKB-KW"/>
</dbReference>
<comment type="caution">
    <text evidence="5">The sequence shown here is derived from an EMBL/GenBank/DDBJ whole genome shotgun (WGS) entry which is preliminary data.</text>
</comment>
<keyword evidence="3" id="KW-0804">Transcription</keyword>
<dbReference type="Gene3D" id="1.10.10.10">
    <property type="entry name" value="Winged helix-like DNA-binding domain superfamily/Winged helix DNA-binding domain"/>
    <property type="match status" value="1"/>
</dbReference>
<dbReference type="RefSeq" id="WP_147929696.1">
    <property type="nucleotide sequence ID" value="NZ_VOXD01000006.1"/>
</dbReference>
<evidence type="ECO:0000313" key="5">
    <source>
        <dbReference type="EMBL" id="TXF90524.1"/>
    </source>
</evidence>
<dbReference type="GO" id="GO:0003700">
    <property type="term" value="F:DNA-binding transcription factor activity"/>
    <property type="evidence" value="ECO:0007669"/>
    <property type="project" value="InterPro"/>
</dbReference>
<keyword evidence="1" id="KW-0805">Transcription regulation</keyword>
<dbReference type="Proteomes" id="UP000321907">
    <property type="component" value="Unassembled WGS sequence"/>
</dbReference>
<evidence type="ECO:0000256" key="1">
    <source>
        <dbReference type="ARBA" id="ARBA00023015"/>
    </source>
</evidence>
<name>A0A5C7FVX1_9BACT</name>
<dbReference type="PRINTS" id="PR00598">
    <property type="entry name" value="HTHMARR"/>
</dbReference>
<evidence type="ECO:0000259" key="4">
    <source>
        <dbReference type="PROSITE" id="PS50995"/>
    </source>
</evidence>
<feature type="domain" description="HTH marR-type" evidence="4">
    <location>
        <begin position="5"/>
        <end position="139"/>
    </location>
</feature>
<dbReference type="EMBL" id="VOXD01000006">
    <property type="protein sequence ID" value="TXF90524.1"/>
    <property type="molecule type" value="Genomic_DNA"/>
</dbReference>
<evidence type="ECO:0000313" key="6">
    <source>
        <dbReference type="Proteomes" id="UP000321907"/>
    </source>
</evidence>
<proteinExistence type="predicted"/>
<dbReference type="PROSITE" id="PS01117">
    <property type="entry name" value="HTH_MARR_1"/>
    <property type="match status" value="1"/>
</dbReference>
<protein>
    <submittedName>
        <fullName evidence="5">MarR family transcriptional regulator</fullName>
    </submittedName>
</protein>
<dbReference type="InterPro" id="IPR023187">
    <property type="entry name" value="Tscrpt_reg_MarR-type_CS"/>
</dbReference>
<sequence length="154" mass="17844">MTTPHQNLIFLTNRVGRQLARLMLERIEFEEFMPQGPHMGLLSDIVLEEGQRQQDLATSTIKDKGTVARSLKQLEAAGFIRREVDLNDRRQKRIYLTEKGRRLWDYSRSQSEQVMTCAQKDISDEDLKVCASVLGKMYSNLHKQLSLPHQSIDQ</sequence>
<dbReference type="InterPro" id="IPR036388">
    <property type="entry name" value="WH-like_DNA-bd_sf"/>
</dbReference>